<feature type="chain" id="PRO_5032867236" evidence="2">
    <location>
        <begin position="24"/>
        <end position="191"/>
    </location>
</feature>
<proteinExistence type="predicted"/>
<comment type="caution">
    <text evidence="3">The sequence shown here is derived from an EMBL/GenBank/DDBJ whole genome shotgun (WGS) entry which is preliminary data.</text>
</comment>
<dbReference type="AlphaFoldDB" id="A0A845U9Q0"/>
<dbReference type="CDD" id="cd22784">
    <property type="entry name" value="DPBB_MltA_YuiC-like"/>
    <property type="match status" value="1"/>
</dbReference>
<feature type="compositionally biased region" description="Polar residues" evidence="1">
    <location>
        <begin position="39"/>
        <end position="48"/>
    </location>
</feature>
<organism evidence="3">
    <name type="scientific">Acidithiobacillus ferrianus</name>
    <dbReference type="NCBI Taxonomy" id="2678518"/>
    <lineage>
        <taxon>Bacteria</taxon>
        <taxon>Pseudomonadati</taxon>
        <taxon>Pseudomonadota</taxon>
        <taxon>Acidithiobacillia</taxon>
        <taxon>Acidithiobacillales</taxon>
        <taxon>Acidithiobacillaceae</taxon>
        <taxon>Acidithiobacillus</taxon>
    </lineage>
</organism>
<dbReference type="RefSeq" id="WP_163095944.1">
    <property type="nucleotide sequence ID" value="NZ_CP127523.1"/>
</dbReference>
<evidence type="ECO:0000256" key="1">
    <source>
        <dbReference type="SAM" id="MobiDB-lite"/>
    </source>
</evidence>
<sequence length="191" mass="20748">MIQRFSAGLSLALFAFLLPNALALDPPDLPAPLISALSKSTPDSQGMDASSEKVADTAKETGSSQTRHSDGALLMRRQVFYLQRVTAYNALPDQTSSNPDIAACGPNRPDQVALSQDLFFLKNGGNRCGERIDIILQSGRVIHGVVWDTMNPRYHNAADILMSSVQRAMDFGVKQAQLRFVRSQTPSTNGL</sequence>
<evidence type="ECO:0000313" key="3">
    <source>
        <dbReference type="EMBL" id="NDU41410.1"/>
    </source>
</evidence>
<evidence type="ECO:0000256" key="2">
    <source>
        <dbReference type="SAM" id="SignalP"/>
    </source>
</evidence>
<keyword evidence="2" id="KW-0732">Signal</keyword>
<accession>A0A845U9Q0</accession>
<protein>
    <submittedName>
        <fullName evidence="3">Uncharacterized protein</fullName>
    </submittedName>
</protein>
<dbReference type="EMBL" id="WNJL01000011">
    <property type="protein sequence ID" value="NDU41410.1"/>
    <property type="molecule type" value="Genomic_DNA"/>
</dbReference>
<reference evidence="3" key="1">
    <citation type="submission" date="2019-11" db="EMBL/GenBank/DDBJ databases">
        <title>Acidithiobacillus ferrianus sp. nov.: a facultatively anaerobic and extremely acidophilic chemolithoautotroph.</title>
        <authorList>
            <person name="Norris P.R."/>
            <person name="Falagan C."/>
            <person name="Moya-Beltran A."/>
            <person name="Castro M."/>
            <person name="Quatrini R."/>
            <person name="Johnson D.B."/>
        </authorList>
    </citation>
    <scope>NUCLEOTIDE SEQUENCE [LARGE SCALE GENOMIC DNA]</scope>
    <source>
        <strain evidence="3">MG</strain>
    </source>
</reference>
<feature type="signal peptide" evidence="2">
    <location>
        <begin position="1"/>
        <end position="23"/>
    </location>
</feature>
<gene>
    <name evidence="3" type="ORF">GL267_01770</name>
</gene>
<feature type="compositionally biased region" description="Basic and acidic residues" evidence="1">
    <location>
        <begin position="50"/>
        <end position="59"/>
    </location>
</feature>
<name>A0A845U9Q0_9PROT</name>
<feature type="region of interest" description="Disordered" evidence="1">
    <location>
        <begin position="35"/>
        <end position="68"/>
    </location>
</feature>